<sequence length="210" mass="22650">MRHDFDPGELSSRDFYRLLTAVVVPRPIAWVSSRSPEGVDNLAPHSFFTVASVNPPVIQFTSVGEKDSLRNIRSSGEFVVNLAPAGLMAEVNATGTNFPPDVSEFDAVGVSREEGRTVAAARVAESPVSLECRLHSTTAIGDCVLVFGEVTHAAVDSDVLDGSHPRIDLLEPLARLGLDEWAVTGEVMELKRIRADDWPVGFEAGSRRPG</sequence>
<dbReference type="AlphaFoldDB" id="A0AAX3EHG9"/>
<evidence type="ECO:0000259" key="5">
    <source>
        <dbReference type="SMART" id="SM00903"/>
    </source>
</evidence>
<dbReference type="GO" id="GO:0016646">
    <property type="term" value="F:oxidoreductase activity, acting on the CH-NH group of donors, NAD or NADP as acceptor"/>
    <property type="evidence" value="ECO:0007669"/>
    <property type="project" value="UniProtKB-ARBA"/>
</dbReference>
<dbReference type="SUPFAM" id="SSF50475">
    <property type="entry name" value="FMN-binding split barrel"/>
    <property type="match status" value="1"/>
</dbReference>
<evidence type="ECO:0000256" key="4">
    <source>
        <dbReference type="ARBA" id="ARBA00038054"/>
    </source>
</evidence>
<gene>
    <name evidence="6" type="ORF">NL394_21360</name>
</gene>
<dbReference type="PANTHER" id="PTHR33798">
    <property type="entry name" value="FLAVOPROTEIN OXYGENASE"/>
    <property type="match status" value="1"/>
</dbReference>
<dbReference type="RefSeq" id="WP_062098664.1">
    <property type="nucleotide sequence ID" value="NZ_CP043010.1"/>
</dbReference>
<keyword evidence="2" id="KW-0285">Flavoprotein</keyword>
<dbReference type="Proteomes" id="UP001163293">
    <property type="component" value="Chromosome"/>
</dbReference>
<name>A0AAX3EHG9_PAEUR</name>
<feature type="domain" description="Flavin reductase like" evidence="5">
    <location>
        <begin position="21"/>
        <end position="166"/>
    </location>
</feature>
<dbReference type="SMART" id="SM00903">
    <property type="entry name" value="Flavin_Reduct"/>
    <property type="match status" value="1"/>
</dbReference>
<organism evidence="6 7">
    <name type="scientific">Paenarthrobacter ureafaciens</name>
    <dbReference type="NCBI Taxonomy" id="37931"/>
    <lineage>
        <taxon>Bacteria</taxon>
        <taxon>Bacillati</taxon>
        <taxon>Actinomycetota</taxon>
        <taxon>Actinomycetes</taxon>
        <taxon>Micrococcales</taxon>
        <taxon>Micrococcaceae</taxon>
        <taxon>Paenarthrobacter</taxon>
    </lineage>
</organism>
<keyword evidence="7" id="KW-1185">Reference proteome</keyword>
<dbReference type="GO" id="GO:0010181">
    <property type="term" value="F:FMN binding"/>
    <property type="evidence" value="ECO:0007669"/>
    <property type="project" value="InterPro"/>
</dbReference>
<dbReference type="InterPro" id="IPR002563">
    <property type="entry name" value="Flavin_Rdtase-like_dom"/>
</dbReference>
<dbReference type="Gene3D" id="2.30.110.10">
    <property type="entry name" value="Electron Transport, Fmn-binding Protein, Chain A"/>
    <property type="match status" value="1"/>
</dbReference>
<evidence type="ECO:0000313" key="7">
    <source>
        <dbReference type="Proteomes" id="UP001163293"/>
    </source>
</evidence>
<protein>
    <submittedName>
        <fullName evidence="6">Flavin reductase family protein</fullName>
    </submittedName>
</protein>
<evidence type="ECO:0000313" key="6">
    <source>
        <dbReference type="EMBL" id="UYV97542.1"/>
    </source>
</evidence>
<dbReference type="EMBL" id="CP101185">
    <property type="protein sequence ID" value="UYV97542.1"/>
    <property type="molecule type" value="Genomic_DNA"/>
</dbReference>
<accession>A0AAX3EHG9</accession>
<dbReference type="PANTHER" id="PTHR33798:SF5">
    <property type="entry name" value="FLAVIN REDUCTASE LIKE DOMAIN-CONTAINING PROTEIN"/>
    <property type="match status" value="1"/>
</dbReference>
<proteinExistence type="inferred from homology"/>
<comment type="cofactor">
    <cofactor evidence="1">
        <name>FMN</name>
        <dbReference type="ChEBI" id="CHEBI:58210"/>
    </cofactor>
</comment>
<comment type="similarity">
    <text evidence="4">Belongs to the flavoredoxin family.</text>
</comment>
<reference evidence="6" key="1">
    <citation type="submission" date="2022-07" db="EMBL/GenBank/DDBJ databases">
        <authorList>
            <person name="Wu T."/>
        </authorList>
    </citation>
    <scope>NUCLEOTIDE SEQUENCE</scope>
    <source>
        <strain evidence="6">SD-1</strain>
    </source>
</reference>
<evidence type="ECO:0000256" key="2">
    <source>
        <dbReference type="ARBA" id="ARBA00022630"/>
    </source>
</evidence>
<dbReference type="InterPro" id="IPR012349">
    <property type="entry name" value="Split_barrel_FMN-bd"/>
</dbReference>
<evidence type="ECO:0000256" key="3">
    <source>
        <dbReference type="ARBA" id="ARBA00022643"/>
    </source>
</evidence>
<dbReference type="Pfam" id="PF01613">
    <property type="entry name" value="Flavin_Reduct"/>
    <property type="match status" value="1"/>
</dbReference>
<keyword evidence="3" id="KW-0288">FMN</keyword>
<evidence type="ECO:0000256" key="1">
    <source>
        <dbReference type="ARBA" id="ARBA00001917"/>
    </source>
</evidence>